<dbReference type="KEGG" id="fgg:FSB75_08630"/>
<proteinExistence type="predicted"/>
<dbReference type="EMBL" id="CP042433">
    <property type="protein sequence ID" value="QEC55957.1"/>
    <property type="molecule type" value="Genomic_DNA"/>
</dbReference>
<protein>
    <recommendedName>
        <fullName evidence="3">Cytochrome C Planctomycete-type domain-containing protein</fullName>
    </recommendedName>
</protein>
<evidence type="ECO:0000313" key="1">
    <source>
        <dbReference type="EMBL" id="QEC55957.1"/>
    </source>
</evidence>
<evidence type="ECO:0000313" key="2">
    <source>
        <dbReference type="Proteomes" id="UP000321204"/>
    </source>
</evidence>
<organism evidence="1 2">
    <name type="scientific">Flavisolibacter ginsenosidimutans</name>
    <dbReference type="NCBI Taxonomy" id="661481"/>
    <lineage>
        <taxon>Bacteria</taxon>
        <taxon>Pseudomonadati</taxon>
        <taxon>Bacteroidota</taxon>
        <taxon>Chitinophagia</taxon>
        <taxon>Chitinophagales</taxon>
        <taxon>Chitinophagaceae</taxon>
        <taxon>Flavisolibacter</taxon>
    </lineage>
</organism>
<dbReference type="PROSITE" id="PS51257">
    <property type="entry name" value="PROKAR_LIPOPROTEIN"/>
    <property type="match status" value="1"/>
</dbReference>
<name>A0A5B8UH43_9BACT</name>
<dbReference type="AlphaFoldDB" id="A0A5B8UH43"/>
<keyword evidence="2" id="KW-1185">Reference proteome</keyword>
<dbReference type="OrthoDB" id="1524994at2"/>
<dbReference type="RefSeq" id="WP_146785676.1">
    <property type="nucleotide sequence ID" value="NZ_BAABIO010000001.1"/>
</dbReference>
<gene>
    <name evidence="1" type="ORF">FSB75_08630</name>
</gene>
<dbReference type="Proteomes" id="UP000321204">
    <property type="component" value="Chromosome"/>
</dbReference>
<sequence>MQHKKTAIALILCGSIFSLVSCYKNKTVLQDTAEITRTVTFSQDIIPIFNKSCNLSGCHSSGGQAPNLTEANAFNSLTIGNYIDKTSPENSTIYLKMTGKRGTPMPVSGSNKDYNALILAWIKQGANNN</sequence>
<accession>A0A5B8UH43</accession>
<reference evidence="1 2" key="1">
    <citation type="journal article" date="2015" name="Int. J. Syst. Evol. Microbiol.">
        <title>Flavisolibacter ginsenosidimutans sp. nov., with ginsenoside-converting activity isolated from soil used for cultivating ginseng.</title>
        <authorList>
            <person name="Zhao Y."/>
            <person name="Liu Q."/>
            <person name="Kang M.S."/>
            <person name="Jin F."/>
            <person name="Yu H."/>
            <person name="Im W.T."/>
        </authorList>
    </citation>
    <scope>NUCLEOTIDE SEQUENCE [LARGE SCALE GENOMIC DNA]</scope>
    <source>
        <strain evidence="1 2">Gsoil 636</strain>
    </source>
</reference>
<evidence type="ECO:0008006" key="3">
    <source>
        <dbReference type="Google" id="ProtNLM"/>
    </source>
</evidence>